<protein>
    <recommendedName>
        <fullName evidence="3">Endonuclease/exonuclease/phosphatase domain-containing protein</fullName>
    </recommendedName>
</protein>
<keyword evidence="2" id="KW-1185">Reference proteome</keyword>
<dbReference type="Proteomes" id="UP001164746">
    <property type="component" value="Chromosome 17"/>
</dbReference>
<name>A0ABY7GAE9_MYAAR</name>
<dbReference type="SUPFAM" id="SSF56219">
    <property type="entry name" value="DNase I-like"/>
    <property type="match status" value="1"/>
</dbReference>
<accession>A0ABY7GAE9</accession>
<dbReference type="EMBL" id="CP111028">
    <property type="protein sequence ID" value="WAR30424.1"/>
    <property type="molecule type" value="Genomic_DNA"/>
</dbReference>
<gene>
    <name evidence="1" type="ORF">MAR_032966</name>
</gene>
<proteinExistence type="predicted"/>
<evidence type="ECO:0008006" key="3">
    <source>
        <dbReference type="Google" id="ProtNLM"/>
    </source>
</evidence>
<dbReference type="InterPro" id="IPR036691">
    <property type="entry name" value="Endo/exonu/phosph_ase_sf"/>
</dbReference>
<evidence type="ECO:0000313" key="2">
    <source>
        <dbReference type="Proteomes" id="UP001164746"/>
    </source>
</evidence>
<evidence type="ECO:0000313" key="1">
    <source>
        <dbReference type="EMBL" id="WAR30424.1"/>
    </source>
</evidence>
<sequence length="327" mass="36411">MTFPIVSVLRCRSLVNRPTSSLLLSISGDVHPYPEPTSTADDLNSSFLSYSYSDLINSGLSVVHFNIQSLRSKLELIEVELQNYDILIFSETLLSPEISSENIKIANFSQPFRCDRVGRPGGGVAIYVRDEHSNSIIDVFIVKHAHNVISSFVSDPITPALTRYHSPIVCVLKFTKLKTSNYKRHIWLSDKSNYGEFRNNLQATNWETILNSNTIDQTASIKNLTNKHTNAILPTLVENDLTALTDEEKTEILNKYFCKQSTLPDENTQTLPHERNATPDLSDVVISPQDVLDAITSIDPSKACGPDLVSPRLIREGAPVLAMPLSI</sequence>
<reference evidence="1" key="1">
    <citation type="submission" date="2022-11" db="EMBL/GenBank/DDBJ databases">
        <title>Centuries of genome instability and evolution in soft-shell clam transmissible cancer (bioRxiv).</title>
        <authorList>
            <person name="Hart S.F.M."/>
            <person name="Yonemitsu M.A."/>
            <person name="Giersch R.M."/>
            <person name="Beal B.F."/>
            <person name="Arriagada G."/>
            <person name="Davis B.W."/>
            <person name="Ostrander E.A."/>
            <person name="Goff S.P."/>
            <person name="Metzger M.J."/>
        </authorList>
    </citation>
    <scope>NUCLEOTIDE SEQUENCE</scope>
    <source>
        <strain evidence="1">MELC-2E11</strain>
        <tissue evidence="1">Siphon/mantle</tissue>
    </source>
</reference>
<organism evidence="1 2">
    <name type="scientific">Mya arenaria</name>
    <name type="common">Soft-shell clam</name>
    <dbReference type="NCBI Taxonomy" id="6604"/>
    <lineage>
        <taxon>Eukaryota</taxon>
        <taxon>Metazoa</taxon>
        <taxon>Spiralia</taxon>
        <taxon>Lophotrochozoa</taxon>
        <taxon>Mollusca</taxon>
        <taxon>Bivalvia</taxon>
        <taxon>Autobranchia</taxon>
        <taxon>Heteroconchia</taxon>
        <taxon>Euheterodonta</taxon>
        <taxon>Imparidentia</taxon>
        <taxon>Neoheterodontei</taxon>
        <taxon>Myida</taxon>
        <taxon>Myoidea</taxon>
        <taxon>Myidae</taxon>
        <taxon>Mya</taxon>
    </lineage>
</organism>
<dbReference type="Gene3D" id="3.60.10.10">
    <property type="entry name" value="Endonuclease/exonuclease/phosphatase"/>
    <property type="match status" value="1"/>
</dbReference>
<dbReference type="PANTHER" id="PTHR33395">
    <property type="entry name" value="TRANSCRIPTASE, PUTATIVE-RELATED-RELATED"/>
    <property type="match status" value="1"/>
</dbReference>
<dbReference type="PANTHER" id="PTHR33395:SF22">
    <property type="entry name" value="REVERSE TRANSCRIPTASE DOMAIN-CONTAINING PROTEIN"/>
    <property type="match status" value="1"/>
</dbReference>